<feature type="domain" description="PHD-type" evidence="10">
    <location>
        <begin position="294"/>
        <end position="352"/>
    </location>
</feature>
<gene>
    <name evidence="11" type="ORF">GDO54_018545</name>
</gene>
<dbReference type="PANTHER" id="PTHR23194:SF3">
    <property type="entry name" value="PYGOPUS HOMOLOG 1"/>
    <property type="match status" value="1"/>
</dbReference>
<dbReference type="FunFam" id="3.30.40.10:FF:000107">
    <property type="entry name" value="pygopus homolog 1"/>
    <property type="match status" value="1"/>
</dbReference>
<dbReference type="PROSITE" id="PS01359">
    <property type="entry name" value="ZF_PHD_1"/>
    <property type="match status" value="1"/>
</dbReference>
<evidence type="ECO:0000256" key="6">
    <source>
        <dbReference type="ARBA" id="ARBA00023242"/>
    </source>
</evidence>
<keyword evidence="4 8" id="KW-0863">Zinc-finger</keyword>
<dbReference type="GO" id="GO:0008270">
    <property type="term" value="F:zinc ion binding"/>
    <property type="evidence" value="ECO:0007669"/>
    <property type="project" value="UniProtKB-KW"/>
</dbReference>
<keyword evidence="6" id="KW-0539">Nucleus</keyword>
<keyword evidence="12" id="KW-1185">Reference proteome</keyword>
<dbReference type="SUPFAM" id="SSF57903">
    <property type="entry name" value="FYVE/PHD zinc finger"/>
    <property type="match status" value="1"/>
</dbReference>
<comment type="subcellular location">
    <subcellularLocation>
        <location evidence="1">Nucleus</location>
    </subcellularLocation>
</comment>
<name>A0AAV2ZM34_PYXAD</name>
<evidence type="ECO:0000256" key="1">
    <source>
        <dbReference type="ARBA" id="ARBA00004123"/>
    </source>
</evidence>
<dbReference type="SMART" id="SM00249">
    <property type="entry name" value="PHD"/>
    <property type="match status" value="1"/>
</dbReference>
<evidence type="ECO:0000256" key="8">
    <source>
        <dbReference type="PROSITE-ProRule" id="PRU00146"/>
    </source>
</evidence>
<dbReference type="InterPro" id="IPR052475">
    <property type="entry name" value="Wnt_Signal_Transd_Protein"/>
</dbReference>
<proteinExistence type="predicted"/>
<dbReference type="Gene3D" id="3.30.40.10">
    <property type="entry name" value="Zinc/RING finger domain, C3HC4 (zinc finger)"/>
    <property type="match status" value="1"/>
</dbReference>
<dbReference type="GO" id="GO:0005634">
    <property type="term" value="C:nucleus"/>
    <property type="evidence" value="ECO:0007669"/>
    <property type="project" value="UniProtKB-SubCell"/>
</dbReference>
<keyword evidence="2" id="KW-0879">Wnt signaling pathway</keyword>
<dbReference type="InterPro" id="IPR013083">
    <property type="entry name" value="Znf_RING/FYVE/PHD"/>
</dbReference>
<evidence type="ECO:0000256" key="7">
    <source>
        <dbReference type="ARBA" id="ARBA00037400"/>
    </source>
</evidence>
<evidence type="ECO:0000256" key="5">
    <source>
        <dbReference type="ARBA" id="ARBA00022833"/>
    </source>
</evidence>
<evidence type="ECO:0000256" key="9">
    <source>
        <dbReference type="SAM" id="MobiDB-lite"/>
    </source>
</evidence>
<evidence type="ECO:0000256" key="2">
    <source>
        <dbReference type="ARBA" id="ARBA00022687"/>
    </source>
</evidence>
<comment type="caution">
    <text evidence="11">The sequence shown here is derived from an EMBL/GenBank/DDBJ whole genome shotgun (WGS) entry which is preliminary data.</text>
</comment>
<dbReference type="PROSITE" id="PS50016">
    <property type="entry name" value="ZF_PHD_2"/>
    <property type="match status" value="1"/>
</dbReference>
<dbReference type="InterPro" id="IPR001965">
    <property type="entry name" value="Znf_PHD"/>
</dbReference>
<feature type="region of interest" description="Disordered" evidence="9">
    <location>
        <begin position="219"/>
        <end position="253"/>
    </location>
</feature>
<dbReference type="InterPro" id="IPR019787">
    <property type="entry name" value="Znf_PHD-finger"/>
</dbReference>
<comment type="function">
    <text evidence="7">Involved in signal transduction through the Wnt pathway.</text>
</comment>
<keyword evidence="5" id="KW-0862">Zinc</keyword>
<organism evidence="11 12">
    <name type="scientific">Pyxicephalus adspersus</name>
    <name type="common">African bullfrog</name>
    <dbReference type="NCBI Taxonomy" id="30357"/>
    <lineage>
        <taxon>Eukaryota</taxon>
        <taxon>Metazoa</taxon>
        <taxon>Chordata</taxon>
        <taxon>Craniata</taxon>
        <taxon>Vertebrata</taxon>
        <taxon>Euteleostomi</taxon>
        <taxon>Amphibia</taxon>
        <taxon>Batrachia</taxon>
        <taxon>Anura</taxon>
        <taxon>Neobatrachia</taxon>
        <taxon>Ranoidea</taxon>
        <taxon>Pyxicephalidae</taxon>
        <taxon>Pyxicephalinae</taxon>
        <taxon>Pyxicephalus</taxon>
    </lineage>
</organism>
<dbReference type="GO" id="GO:0016055">
    <property type="term" value="P:Wnt signaling pathway"/>
    <property type="evidence" value="ECO:0007669"/>
    <property type="project" value="UniProtKB-KW"/>
</dbReference>
<sequence>EPSLPPLSEYAPPINTSSDHLIACNPFDDCFSLPNFSEYKFLDYSLENALRMPPNTPQKRPYNVDNRMFRDQPRPLIKDQMVMVNQPPPLIKDRKVTEKSFPLNIGVPEKSSFENAFFYSGLGQTITMPGQHFRTKQNEEDLNRMIRLHSSTNDFQADFYRPQAVKLNASEMDISDSFAVEQKNILPSKIFRSVQNRVLALDDDLRNEGLQSRLLQNMRSGPTQIPKNGKRTAKAGKPQHVPDPVDLFHHGRTNGTRNRRALSRLAKSDVTPSEKCNKWLLHSDFYGNLSADVVYRCGMCFVEVNITADAIKCEASCRKWFHRTCTGLTEVAHTLLKAEASAVWCCDRCMASKDVQLVQLETKNKK</sequence>
<dbReference type="InterPro" id="IPR019786">
    <property type="entry name" value="Zinc_finger_PHD-type_CS"/>
</dbReference>
<evidence type="ECO:0000313" key="12">
    <source>
        <dbReference type="Proteomes" id="UP001181693"/>
    </source>
</evidence>
<feature type="non-terminal residue" evidence="11">
    <location>
        <position position="1"/>
    </location>
</feature>
<dbReference type="AlphaFoldDB" id="A0AAV2ZM34"/>
<evidence type="ECO:0000256" key="3">
    <source>
        <dbReference type="ARBA" id="ARBA00022723"/>
    </source>
</evidence>
<accession>A0AAV2ZM34</accession>
<reference evidence="11" key="1">
    <citation type="thesis" date="2020" institute="ProQuest LLC" country="789 East Eisenhower Parkway, Ann Arbor, MI, USA">
        <title>Comparative Genomics and Chromosome Evolution.</title>
        <authorList>
            <person name="Mudd A.B."/>
        </authorList>
    </citation>
    <scope>NUCLEOTIDE SEQUENCE</scope>
    <source>
        <strain evidence="11">1538</strain>
        <tissue evidence="11">Blood</tissue>
    </source>
</reference>
<evidence type="ECO:0000313" key="11">
    <source>
        <dbReference type="EMBL" id="DBA13460.1"/>
    </source>
</evidence>
<evidence type="ECO:0000259" key="10">
    <source>
        <dbReference type="PROSITE" id="PS50016"/>
    </source>
</evidence>
<dbReference type="Proteomes" id="UP001181693">
    <property type="component" value="Unassembled WGS sequence"/>
</dbReference>
<evidence type="ECO:0000256" key="4">
    <source>
        <dbReference type="ARBA" id="ARBA00022771"/>
    </source>
</evidence>
<dbReference type="PANTHER" id="PTHR23194">
    <property type="entry name" value="PYGOPUS"/>
    <property type="match status" value="1"/>
</dbReference>
<keyword evidence="3" id="KW-0479">Metal-binding</keyword>
<dbReference type="EMBL" id="DYDO01003148">
    <property type="protein sequence ID" value="DBA13460.1"/>
    <property type="molecule type" value="Genomic_DNA"/>
</dbReference>
<protein>
    <recommendedName>
        <fullName evidence="10">PHD-type domain-containing protein</fullName>
    </recommendedName>
</protein>
<dbReference type="InterPro" id="IPR011011">
    <property type="entry name" value="Znf_FYVE_PHD"/>
</dbReference>